<dbReference type="InterPro" id="IPR050204">
    <property type="entry name" value="AraC_XylS_family_regulators"/>
</dbReference>
<dbReference type="PROSITE" id="PS01124">
    <property type="entry name" value="HTH_ARAC_FAMILY_2"/>
    <property type="match status" value="1"/>
</dbReference>
<reference evidence="5 6" key="1">
    <citation type="submission" date="2018-11" db="EMBL/GenBank/DDBJ databases">
        <title>the genome of Mesorhizobium tamadayense DSM 28320.</title>
        <authorList>
            <person name="Gao J."/>
        </authorList>
    </citation>
    <scope>NUCLEOTIDE SEQUENCE [LARGE SCALE GENOMIC DNA]</scope>
    <source>
        <strain evidence="5 6">DSM 28320</strain>
    </source>
</reference>
<dbReference type="PANTHER" id="PTHR46796:SF6">
    <property type="entry name" value="ARAC SUBFAMILY"/>
    <property type="match status" value="1"/>
</dbReference>
<evidence type="ECO:0000256" key="2">
    <source>
        <dbReference type="ARBA" id="ARBA00023125"/>
    </source>
</evidence>
<dbReference type="InterPro" id="IPR018062">
    <property type="entry name" value="HTH_AraC-typ_CS"/>
</dbReference>
<proteinExistence type="predicted"/>
<dbReference type="PROSITE" id="PS00041">
    <property type="entry name" value="HTH_ARAC_FAMILY_1"/>
    <property type="match status" value="1"/>
</dbReference>
<keyword evidence="3" id="KW-0804">Transcription</keyword>
<organism evidence="5 6">
    <name type="scientific">Mesorhizobium tamadayense</name>
    <dbReference type="NCBI Taxonomy" id="425306"/>
    <lineage>
        <taxon>Bacteria</taxon>
        <taxon>Pseudomonadati</taxon>
        <taxon>Pseudomonadota</taxon>
        <taxon>Alphaproteobacteria</taxon>
        <taxon>Hyphomicrobiales</taxon>
        <taxon>Phyllobacteriaceae</taxon>
        <taxon>Mesorhizobium</taxon>
    </lineage>
</organism>
<dbReference type="AlphaFoldDB" id="A0A3P3ERC8"/>
<dbReference type="EMBL" id="RQXT01000084">
    <property type="protein sequence ID" value="RRH88811.1"/>
    <property type="molecule type" value="Genomic_DNA"/>
</dbReference>
<evidence type="ECO:0000256" key="3">
    <source>
        <dbReference type="ARBA" id="ARBA00023163"/>
    </source>
</evidence>
<sequence length="325" mass="35285">MFIGGKLLSRKTVFSSAQLPSHLNDRERFSLWQDIHVAEIWSVEYGISEKLAFEAAIEATAVGELVLGQMSGTIKHATRKASNIADDDNDGYLLLINKADTLLTGAQAGREYGVGRGEAVLVTAAEALKMTGSDSNVWANVVVPRAILTQAFPQIDDRLAVKIGAESEALDLLKRYCQLLETGRPLTSPDLITHATETIVDLIGLVTGAKGQAAELAGLRGLRAARLQAVLAKIASDFAKPGISAQGVAQELGLSARYVHDLLQETGISFSERVLELRLQSAHRMLSQRHDMRVSDVALISGFSDVSYFNRCFRRRFGHTPTSAR</sequence>
<dbReference type="InterPro" id="IPR009057">
    <property type="entry name" value="Homeodomain-like_sf"/>
</dbReference>
<dbReference type="InterPro" id="IPR018060">
    <property type="entry name" value="HTH_AraC"/>
</dbReference>
<comment type="caution">
    <text evidence="5">The sequence shown here is derived from an EMBL/GenBank/DDBJ whole genome shotgun (WGS) entry which is preliminary data.</text>
</comment>
<keyword evidence="1" id="KW-0805">Transcription regulation</keyword>
<dbReference type="OrthoDB" id="4601794at2"/>
<keyword evidence="2" id="KW-0238">DNA-binding</keyword>
<gene>
    <name evidence="5" type="ORF">EH240_34885</name>
</gene>
<dbReference type="InterPro" id="IPR020449">
    <property type="entry name" value="Tscrpt_reg_AraC-type_HTH"/>
</dbReference>
<feature type="domain" description="HTH araC/xylS-type" evidence="4">
    <location>
        <begin position="228"/>
        <end position="325"/>
    </location>
</feature>
<dbReference type="SUPFAM" id="SSF46689">
    <property type="entry name" value="Homeodomain-like"/>
    <property type="match status" value="1"/>
</dbReference>
<dbReference type="PANTHER" id="PTHR46796">
    <property type="entry name" value="HTH-TYPE TRANSCRIPTIONAL ACTIVATOR RHAS-RELATED"/>
    <property type="match status" value="1"/>
</dbReference>
<dbReference type="PRINTS" id="PR00032">
    <property type="entry name" value="HTHARAC"/>
</dbReference>
<name>A0A3P3ERC8_9HYPH</name>
<accession>A0A3P3ERC8</accession>
<evidence type="ECO:0000313" key="5">
    <source>
        <dbReference type="EMBL" id="RRH88811.1"/>
    </source>
</evidence>
<dbReference type="Gene3D" id="1.10.10.60">
    <property type="entry name" value="Homeodomain-like"/>
    <property type="match status" value="1"/>
</dbReference>
<evidence type="ECO:0000259" key="4">
    <source>
        <dbReference type="PROSITE" id="PS01124"/>
    </source>
</evidence>
<evidence type="ECO:0000256" key="1">
    <source>
        <dbReference type="ARBA" id="ARBA00023015"/>
    </source>
</evidence>
<protein>
    <submittedName>
        <fullName evidence="5">AraC family transcriptional regulator</fullName>
    </submittedName>
</protein>
<dbReference type="GO" id="GO:0043565">
    <property type="term" value="F:sequence-specific DNA binding"/>
    <property type="evidence" value="ECO:0007669"/>
    <property type="project" value="InterPro"/>
</dbReference>
<dbReference type="Proteomes" id="UP000273786">
    <property type="component" value="Unassembled WGS sequence"/>
</dbReference>
<dbReference type="SMART" id="SM00342">
    <property type="entry name" value="HTH_ARAC"/>
    <property type="match status" value="1"/>
</dbReference>
<keyword evidence="6" id="KW-1185">Reference proteome</keyword>
<dbReference type="Pfam" id="PF12833">
    <property type="entry name" value="HTH_18"/>
    <property type="match status" value="1"/>
</dbReference>
<dbReference type="GO" id="GO:0003700">
    <property type="term" value="F:DNA-binding transcription factor activity"/>
    <property type="evidence" value="ECO:0007669"/>
    <property type="project" value="InterPro"/>
</dbReference>
<evidence type="ECO:0000313" key="6">
    <source>
        <dbReference type="Proteomes" id="UP000273786"/>
    </source>
</evidence>